<reference evidence="9 10" key="1">
    <citation type="submission" date="2016-12" db="EMBL/GenBank/DDBJ databases">
        <authorList>
            <person name="Song W.-J."/>
            <person name="Kurnit D.M."/>
        </authorList>
    </citation>
    <scope>NUCLEOTIDE SEQUENCE [LARGE SCALE GENOMIC DNA]</scope>
    <source>
        <strain evidence="9 10">STM7296</strain>
    </source>
</reference>
<comment type="caution">
    <text evidence="8">Lacks conserved residue(s) required for the propagation of feature annotation.</text>
</comment>
<dbReference type="PANTHER" id="PTHR31611">
    <property type="entry name" value="HIGH-AFFINITY NICKEL TRANSPORT PROTEIN NIC1"/>
    <property type="match status" value="1"/>
</dbReference>
<dbReference type="GO" id="GO:0012505">
    <property type="term" value="C:endomembrane system"/>
    <property type="evidence" value="ECO:0007669"/>
    <property type="project" value="UniProtKB-SubCell"/>
</dbReference>
<keyword evidence="6 8" id="KW-1133">Transmembrane helix</keyword>
<evidence type="ECO:0000313" key="9">
    <source>
        <dbReference type="EMBL" id="SIT41804.1"/>
    </source>
</evidence>
<comment type="subcellular location">
    <subcellularLocation>
        <location evidence="8">Cell membrane</location>
        <topology evidence="8">Multi-pass membrane protein</topology>
    </subcellularLocation>
    <subcellularLocation>
        <location evidence="1">Endomembrane system</location>
        <topology evidence="1">Multi-pass membrane protein</topology>
    </subcellularLocation>
</comment>
<keyword evidence="5 8" id="KW-0812">Transmembrane</keyword>
<keyword evidence="10" id="KW-1185">Reference proteome</keyword>
<evidence type="ECO:0000256" key="4">
    <source>
        <dbReference type="ARBA" id="ARBA00022596"/>
    </source>
</evidence>
<evidence type="ECO:0000256" key="7">
    <source>
        <dbReference type="ARBA" id="ARBA00023136"/>
    </source>
</evidence>
<evidence type="ECO:0000256" key="8">
    <source>
        <dbReference type="RuleBase" id="RU362101"/>
    </source>
</evidence>
<dbReference type="PANTHER" id="PTHR31611:SF0">
    <property type="entry name" value="HIGH-AFFINITY NICKEL TRANSPORT PROTEIN NIC1"/>
    <property type="match status" value="1"/>
</dbReference>
<dbReference type="AlphaFoldDB" id="A0A1N7S334"/>
<evidence type="ECO:0000256" key="6">
    <source>
        <dbReference type="ARBA" id="ARBA00022989"/>
    </source>
</evidence>
<evidence type="ECO:0000256" key="2">
    <source>
        <dbReference type="ARBA" id="ARBA00010892"/>
    </source>
</evidence>
<dbReference type="GO" id="GO:0005886">
    <property type="term" value="C:plasma membrane"/>
    <property type="evidence" value="ECO:0007669"/>
    <property type="project" value="UniProtKB-SubCell"/>
</dbReference>
<dbReference type="STRING" id="1247936.BN2475_320035"/>
<comment type="similarity">
    <text evidence="2 8">Belongs to the NiCoT transporter (TC 2.A.52) family.</text>
</comment>
<feature type="transmembrane region" description="Helical" evidence="8">
    <location>
        <begin position="27"/>
        <end position="54"/>
    </location>
</feature>
<dbReference type="Pfam" id="PF03824">
    <property type="entry name" value="NicO"/>
    <property type="match status" value="1"/>
</dbReference>
<evidence type="ECO:0000256" key="3">
    <source>
        <dbReference type="ARBA" id="ARBA00022448"/>
    </source>
</evidence>
<gene>
    <name evidence="9" type="ORF">BN2475_320035</name>
</gene>
<evidence type="ECO:0000313" key="10">
    <source>
        <dbReference type="Proteomes" id="UP000187012"/>
    </source>
</evidence>
<proteinExistence type="inferred from homology"/>
<dbReference type="GO" id="GO:0015099">
    <property type="term" value="F:nickel cation transmembrane transporter activity"/>
    <property type="evidence" value="ECO:0007669"/>
    <property type="project" value="UniProtKB-UniRule"/>
</dbReference>
<evidence type="ECO:0000256" key="5">
    <source>
        <dbReference type="ARBA" id="ARBA00022692"/>
    </source>
</evidence>
<name>A0A1N7S334_9BURK</name>
<accession>A0A1N7S334</accession>
<organism evidence="9 10">
    <name type="scientific">Paraburkholderia ribeironis</name>
    <dbReference type="NCBI Taxonomy" id="1247936"/>
    <lineage>
        <taxon>Bacteria</taxon>
        <taxon>Pseudomonadati</taxon>
        <taxon>Pseudomonadota</taxon>
        <taxon>Betaproteobacteria</taxon>
        <taxon>Burkholderiales</taxon>
        <taxon>Burkholderiaceae</taxon>
        <taxon>Paraburkholderia</taxon>
    </lineage>
</organism>
<feature type="transmembrane region" description="Helical" evidence="8">
    <location>
        <begin position="74"/>
        <end position="94"/>
    </location>
</feature>
<sequence length="106" mass="11373">MTLVDSTDNVLMVHAYGWAMDDPKRKFYYNASITLVSAVVAVVVGGVEALGLLSDRLGLSGGVWDAVASLNERFGAIGYGIVAAFMACWIGSLLSHRWRRPGIAAR</sequence>
<dbReference type="InterPro" id="IPR004688">
    <property type="entry name" value="Ni/Co_transpt"/>
</dbReference>
<evidence type="ECO:0000256" key="1">
    <source>
        <dbReference type="ARBA" id="ARBA00004127"/>
    </source>
</evidence>
<dbReference type="EMBL" id="CYGX02000032">
    <property type="protein sequence ID" value="SIT41804.1"/>
    <property type="molecule type" value="Genomic_DNA"/>
</dbReference>
<dbReference type="Proteomes" id="UP000187012">
    <property type="component" value="Unassembled WGS sequence"/>
</dbReference>
<keyword evidence="4" id="KW-0533">Nickel</keyword>
<keyword evidence="7 8" id="KW-0472">Membrane</keyword>
<dbReference type="InterPro" id="IPR011541">
    <property type="entry name" value="Ni/Co_transpt_high_affinity"/>
</dbReference>
<keyword evidence="3 8" id="KW-0813">Transport</keyword>
<protein>
    <recommendedName>
        <fullName evidence="8">Nickel/cobalt efflux system</fullName>
    </recommendedName>
</protein>